<organism evidence="1 2">
    <name type="scientific">Glaciihabitans tibetensis</name>
    <dbReference type="NCBI Taxonomy" id="1266600"/>
    <lineage>
        <taxon>Bacteria</taxon>
        <taxon>Bacillati</taxon>
        <taxon>Actinomycetota</taxon>
        <taxon>Actinomycetes</taxon>
        <taxon>Micrococcales</taxon>
        <taxon>Microbacteriaceae</taxon>
        <taxon>Glaciihabitans</taxon>
    </lineage>
</organism>
<proteinExistence type="predicted"/>
<protein>
    <submittedName>
        <fullName evidence="1">Uncharacterized protein</fullName>
    </submittedName>
</protein>
<dbReference type="EMBL" id="PVTL01000001">
    <property type="protein sequence ID" value="PRY70600.1"/>
    <property type="molecule type" value="Genomic_DNA"/>
</dbReference>
<gene>
    <name evidence="1" type="ORF">B0I08_101737</name>
</gene>
<comment type="caution">
    <text evidence="1">The sequence shown here is derived from an EMBL/GenBank/DDBJ whole genome shotgun (WGS) entry which is preliminary data.</text>
</comment>
<evidence type="ECO:0000313" key="1">
    <source>
        <dbReference type="EMBL" id="PRY70600.1"/>
    </source>
</evidence>
<dbReference type="OrthoDB" id="3256527at2"/>
<dbReference type="RefSeq" id="WP_146134306.1">
    <property type="nucleotide sequence ID" value="NZ_PVTL01000001.1"/>
</dbReference>
<name>A0A2T0VK42_9MICO</name>
<dbReference type="AlphaFoldDB" id="A0A2T0VK42"/>
<evidence type="ECO:0000313" key="2">
    <source>
        <dbReference type="Proteomes" id="UP000237983"/>
    </source>
</evidence>
<dbReference type="Proteomes" id="UP000237983">
    <property type="component" value="Unassembled WGS sequence"/>
</dbReference>
<keyword evidence="2" id="KW-1185">Reference proteome</keyword>
<reference evidence="1 2" key="1">
    <citation type="submission" date="2018-03" db="EMBL/GenBank/DDBJ databases">
        <title>Genomic Encyclopedia of Type Strains, Phase III (KMG-III): the genomes of soil and plant-associated and newly described type strains.</title>
        <authorList>
            <person name="Whitman W."/>
        </authorList>
    </citation>
    <scope>NUCLEOTIDE SEQUENCE [LARGE SCALE GENOMIC DNA]</scope>
    <source>
        <strain evidence="1 2">CGMCC 1.12484</strain>
    </source>
</reference>
<sequence length="97" mass="10163">MPSYRVTMTIGALRPGSAAPAVMPLAAQAAKELTTVEASELTIVAGAPRVIVRYTAEDAELAAQIGAHTAAVTGTVAEVRTWMVTQRVDGRWRGVAE</sequence>
<accession>A0A2T0VK42</accession>